<comment type="caution">
    <text evidence="1">The sequence shown here is derived from an EMBL/GenBank/DDBJ whole genome shotgun (WGS) entry which is preliminary data.</text>
</comment>
<protein>
    <submittedName>
        <fullName evidence="1">Uncharacterized protein</fullName>
    </submittedName>
</protein>
<dbReference type="PATRIC" id="fig|1393735.3.peg.4079"/>
<gene>
    <name evidence="1" type="ORF">MEG1DRAFT_03984</name>
</gene>
<dbReference type="Proteomes" id="UP000028002">
    <property type="component" value="Unassembled WGS sequence"/>
</dbReference>
<organism evidence="1 2">
    <name type="scientific">Photorhabdus temperata subsp. temperata Meg1</name>
    <dbReference type="NCBI Taxonomy" id="1393735"/>
    <lineage>
        <taxon>Bacteria</taxon>
        <taxon>Pseudomonadati</taxon>
        <taxon>Pseudomonadota</taxon>
        <taxon>Gammaproteobacteria</taxon>
        <taxon>Enterobacterales</taxon>
        <taxon>Morganellaceae</taxon>
        <taxon>Photorhabdus</taxon>
    </lineage>
</organism>
<evidence type="ECO:0000313" key="2">
    <source>
        <dbReference type="Proteomes" id="UP000028002"/>
    </source>
</evidence>
<reference evidence="1 2" key="1">
    <citation type="submission" date="2014-03" db="EMBL/GenBank/DDBJ databases">
        <title>Draft Genome of Photorhabdus temperata Meg1.</title>
        <authorList>
            <person name="Hurst S.G.IV."/>
            <person name="Morris K."/>
            <person name="Thomas K."/>
            <person name="Tisa L.S."/>
        </authorList>
    </citation>
    <scope>NUCLEOTIDE SEQUENCE [LARGE SCALE GENOMIC DNA]</scope>
    <source>
        <strain evidence="1 2">Meg1</strain>
    </source>
</reference>
<sequence>MALTSFKFISVGDRNIIAFRVLIVEDGLFVLLGIRVMF</sequence>
<name>A0A081RRU5_PHOTE</name>
<evidence type="ECO:0000313" key="1">
    <source>
        <dbReference type="EMBL" id="KER01398.1"/>
    </source>
</evidence>
<accession>A0A081RRU5</accession>
<proteinExistence type="predicted"/>
<dbReference type="EMBL" id="JGVH01000086">
    <property type="protein sequence ID" value="KER01398.1"/>
    <property type="molecule type" value="Genomic_DNA"/>
</dbReference>
<dbReference type="AlphaFoldDB" id="A0A081RRU5"/>